<evidence type="ECO:0000259" key="5">
    <source>
        <dbReference type="Pfam" id="PF02902"/>
    </source>
</evidence>
<dbReference type="InterPro" id="IPR003653">
    <property type="entry name" value="Peptidase_C48_C"/>
</dbReference>
<gene>
    <name evidence="6" type="ORF">RIF29_24124</name>
</gene>
<reference evidence="6 7" key="1">
    <citation type="submission" date="2024-01" db="EMBL/GenBank/DDBJ databases">
        <title>The genomes of 5 underutilized Papilionoideae crops provide insights into root nodulation and disease resistanc.</title>
        <authorList>
            <person name="Yuan L."/>
        </authorList>
    </citation>
    <scope>NUCLEOTIDE SEQUENCE [LARGE SCALE GENOMIC DNA]</scope>
    <source>
        <strain evidence="6">ZHUSHIDOU_FW_LH</strain>
        <tissue evidence="6">Leaf</tissue>
    </source>
</reference>
<dbReference type="Pfam" id="PF02902">
    <property type="entry name" value="Peptidase_C48"/>
    <property type="match status" value="1"/>
</dbReference>
<dbReference type="Proteomes" id="UP001372338">
    <property type="component" value="Unassembled WGS sequence"/>
</dbReference>
<evidence type="ECO:0000256" key="4">
    <source>
        <dbReference type="SAM" id="MobiDB-lite"/>
    </source>
</evidence>
<feature type="compositionally biased region" description="Polar residues" evidence="4">
    <location>
        <begin position="53"/>
        <end position="65"/>
    </location>
</feature>
<accession>A0AAN9EK02</accession>
<name>A0AAN9EK02_CROPI</name>
<keyword evidence="7" id="KW-1185">Reference proteome</keyword>
<dbReference type="EMBL" id="JAYWIO010000005">
    <property type="protein sequence ID" value="KAK7258544.1"/>
    <property type="molecule type" value="Genomic_DNA"/>
</dbReference>
<comment type="similarity">
    <text evidence="1">Belongs to the peptidase C48 family.</text>
</comment>
<evidence type="ECO:0000313" key="7">
    <source>
        <dbReference type="Proteomes" id="UP001372338"/>
    </source>
</evidence>
<dbReference type="InterPro" id="IPR038765">
    <property type="entry name" value="Papain-like_cys_pep_sf"/>
</dbReference>
<feature type="compositionally biased region" description="Polar residues" evidence="4">
    <location>
        <begin position="147"/>
        <end position="163"/>
    </location>
</feature>
<keyword evidence="3" id="KW-0378">Hydrolase</keyword>
<dbReference type="Gene3D" id="3.40.395.10">
    <property type="entry name" value="Adenoviral Proteinase, Chain A"/>
    <property type="match status" value="1"/>
</dbReference>
<proteinExistence type="inferred from homology"/>
<dbReference type="AlphaFoldDB" id="A0AAN9EK02"/>
<organism evidence="6 7">
    <name type="scientific">Crotalaria pallida</name>
    <name type="common">Smooth rattlebox</name>
    <name type="synonym">Crotalaria striata</name>
    <dbReference type="NCBI Taxonomy" id="3830"/>
    <lineage>
        <taxon>Eukaryota</taxon>
        <taxon>Viridiplantae</taxon>
        <taxon>Streptophyta</taxon>
        <taxon>Embryophyta</taxon>
        <taxon>Tracheophyta</taxon>
        <taxon>Spermatophyta</taxon>
        <taxon>Magnoliopsida</taxon>
        <taxon>eudicotyledons</taxon>
        <taxon>Gunneridae</taxon>
        <taxon>Pentapetalae</taxon>
        <taxon>rosids</taxon>
        <taxon>fabids</taxon>
        <taxon>Fabales</taxon>
        <taxon>Fabaceae</taxon>
        <taxon>Papilionoideae</taxon>
        <taxon>50 kb inversion clade</taxon>
        <taxon>genistoids sensu lato</taxon>
        <taxon>core genistoids</taxon>
        <taxon>Crotalarieae</taxon>
        <taxon>Crotalaria</taxon>
    </lineage>
</organism>
<evidence type="ECO:0000256" key="3">
    <source>
        <dbReference type="ARBA" id="ARBA00022801"/>
    </source>
</evidence>
<protein>
    <recommendedName>
        <fullName evidence="5">Ubiquitin-like protease family profile domain-containing protein</fullName>
    </recommendedName>
</protein>
<feature type="region of interest" description="Disordered" evidence="4">
    <location>
        <begin position="130"/>
        <end position="184"/>
    </location>
</feature>
<keyword evidence="2" id="KW-0645">Protease</keyword>
<feature type="region of interest" description="Disordered" evidence="4">
    <location>
        <begin position="1"/>
        <end position="69"/>
    </location>
</feature>
<evidence type="ECO:0000256" key="1">
    <source>
        <dbReference type="ARBA" id="ARBA00005234"/>
    </source>
</evidence>
<comment type="caution">
    <text evidence="6">The sequence shown here is derived from an EMBL/GenBank/DDBJ whole genome shotgun (WGS) entry which is preliminary data.</text>
</comment>
<dbReference type="SUPFAM" id="SSF54001">
    <property type="entry name" value="Cysteine proteinases"/>
    <property type="match status" value="1"/>
</dbReference>
<sequence length="404" mass="45320">MTENERGADSAALKDVAPTSKNNNVGSATRQVIDLDADHVGPKDTGLFRARNQGKNDVGENSSPTFDIPPELTENFILQVSDDEGGTDLNNTMSTPNLKLANLYGDSGATRSSNRRHHALDGEMVGLSKNLFSSPAKSNKKPPRPNVGQTTKSTERSSPTTTGKGKAIMTGSSQNKPTHKQKSVTVPRVMKPMSKPPVDINLTLTEAKMFAFIFGEDLEPCEPIVFVVYAMKVALTQKYYSCIKTWHLPPSFAEDLKYGKTITEMLDLYKNTWMNLTPDLKFIYVPIQQYGHWYLMVVSIPDRTVYHVDSYLPDHDIQDKQVVIRNVRENMHSMMTSDVWGDSGVYTPYDLGAWPIDIARGYLTWALKEMNVRIKTALMMAMDPFNQKKIEIEEAAGRRWEQFA</sequence>
<evidence type="ECO:0000256" key="2">
    <source>
        <dbReference type="ARBA" id="ARBA00022670"/>
    </source>
</evidence>
<feature type="domain" description="Ubiquitin-like protease family profile" evidence="5">
    <location>
        <begin position="269"/>
        <end position="336"/>
    </location>
</feature>
<dbReference type="GO" id="GO:0006508">
    <property type="term" value="P:proteolysis"/>
    <property type="evidence" value="ECO:0007669"/>
    <property type="project" value="UniProtKB-KW"/>
</dbReference>
<evidence type="ECO:0000313" key="6">
    <source>
        <dbReference type="EMBL" id="KAK7258544.1"/>
    </source>
</evidence>
<dbReference type="GO" id="GO:0008234">
    <property type="term" value="F:cysteine-type peptidase activity"/>
    <property type="evidence" value="ECO:0007669"/>
    <property type="project" value="InterPro"/>
</dbReference>
<feature type="compositionally biased region" description="Polar residues" evidence="4">
    <location>
        <begin position="19"/>
        <end position="30"/>
    </location>
</feature>